<evidence type="ECO:0000313" key="3">
    <source>
        <dbReference type="EMBL" id="GAA5170922.1"/>
    </source>
</evidence>
<dbReference type="PANTHER" id="PTHR22911:SF103">
    <property type="entry name" value="BLR2811 PROTEIN"/>
    <property type="match status" value="1"/>
</dbReference>
<proteinExistence type="predicted"/>
<dbReference type="EMBL" id="BAABLD010000017">
    <property type="protein sequence ID" value="GAA5170922.1"/>
    <property type="molecule type" value="Genomic_DNA"/>
</dbReference>
<accession>A0ABP9R2Q2</accession>
<name>A0ABP9R2Q2_9RHOO</name>
<dbReference type="PANTHER" id="PTHR22911">
    <property type="entry name" value="ACYL-MALONYL CONDENSING ENZYME-RELATED"/>
    <property type="match status" value="1"/>
</dbReference>
<keyword evidence="1" id="KW-1133">Transmembrane helix</keyword>
<feature type="transmembrane region" description="Helical" evidence="1">
    <location>
        <begin position="170"/>
        <end position="189"/>
    </location>
</feature>
<dbReference type="RefSeq" id="WP_345534378.1">
    <property type="nucleotide sequence ID" value="NZ_BAABLD010000017.1"/>
</dbReference>
<evidence type="ECO:0000259" key="2">
    <source>
        <dbReference type="Pfam" id="PF00892"/>
    </source>
</evidence>
<keyword evidence="1" id="KW-0812">Transmembrane</keyword>
<comment type="caution">
    <text evidence="3">The sequence shown here is derived from an EMBL/GenBank/DDBJ whole genome shotgun (WGS) entry which is preliminary data.</text>
</comment>
<dbReference type="InterPro" id="IPR000620">
    <property type="entry name" value="EamA_dom"/>
</dbReference>
<feature type="domain" description="EamA" evidence="2">
    <location>
        <begin position="140"/>
        <end position="271"/>
    </location>
</feature>
<dbReference type="SUPFAM" id="SSF103481">
    <property type="entry name" value="Multidrug resistance efflux transporter EmrE"/>
    <property type="match status" value="2"/>
</dbReference>
<dbReference type="Proteomes" id="UP001500547">
    <property type="component" value="Unassembled WGS sequence"/>
</dbReference>
<feature type="transmembrane region" description="Helical" evidence="1">
    <location>
        <begin position="201"/>
        <end position="222"/>
    </location>
</feature>
<dbReference type="InterPro" id="IPR037185">
    <property type="entry name" value="EmrE-like"/>
</dbReference>
<evidence type="ECO:0000256" key="1">
    <source>
        <dbReference type="SAM" id="Phobius"/>
    </source>
</evidence>
<organism evidence="3 4">
    <name type="scientific">Viridibacterium curvum</name>
    <dbReference type="NCBI Taxonomy" id="1101404"/>
    <lineage>
        <taxon>Bacteria</taxon>
        <taxon>Pseudomonadati</taxon>
        <taxon>Pseudomonadota</taxon>
        <taxon>Betaproteobacteria</taxon>
        <taxon>Rhodocyclales</taxon>
        <taxon>Rhodocyclaceae</taxon>
        <taxon>Viridibacterium</taxon>
    </lineage>
</organism>
<sequence length="281" mass="30529">MLIYALALLFFAGMDAISKFLAVRHPVPFVAWMRYLVQLLLMTAIFAPVMGRELVILQRPGLVVLRGLCLVGITLFMMFGLQRLPLAEATSIVFIAPLLVVVGAKPILGERIGKARWLAVSGGFAGVLLIIRPGSSLDQLGVVFAMLTASCMTAYQLLTRVLTRSENSVAMLYYSGVVGTMLFTLSLPWYWATYMPPWQEMVLLCSFGTLGFLGHLCFTLAFRDTQASTLAPLTYVQLLWAGLLGWLVFGQRPDSIALCGMAIVGACGVIVALTQPSVGRG</sequence>
<feature type="transmembrane region" description="Helical" evidence="1">
    <location>
        <begin position="87"/>
        <end position="108"/>
    </location>
</feature>
<keyword evidence="1" id="KW-0472">Membrane</keyword>
<feature type="transmembrane region" description="Helical" evidence="1">
    <location>
        <begin position="140"/>
        <end position="158"/>
    </location>
</feature>
<evidence type="ECO:0000313" key="4">
    <source>
        <dbReference type="Proteomes" id="UP001500547"/>
    </source>
</evidence>
<feature type="domain" description="EamA" evidence="2">
    <location>
        <begin position="3"/>
        <end position="131"/>
    </location>
</feature>
<feature type="transmembrane region" description="Helical" evidence="1">
    <location>
        <begin position="32"/>
        <end position="51"/>
    </location>
</feature>
<feature type="transmembrane region" description="Helical" evidence="1">
    <location>
        <begin position="63"/>
        <end position="81"/>
    </location>
</feature>
<keyword evidence="4" id="KW-1185">Reference proteome</keyword>
<feature type="transmembrane region" description="Helical" evidence="1">
    <location>
        <begin position="255"/>
        <end position="274"/>
    </location>
</feature>
<reference evidence="4" key="1">
    <citation type="journal article" date="2019" name="Int. J. Syst. Evol. Microbiol.">
        <title>The Global Catalogue of Microorganisms (GCM) 10K type strain sequencing project: providing services to taxonomists for standard genome sequencing and annotation.</title>
        <authorList>
            <consortium name="The Broad Institute Genomics Platform"/>
            <consortium name="The Broad Institute Genome Sequencing Center for Infectious Disease"/>
            <person name="Wu L."/>
            <person name="Ma J."/>
        </authorList>
    </citation>
    <scope>NUCLEOTIDE SEQUENCE [LARGE SCALE GENOMIC DNA]</scope>
    <source>
        <strain evidence="4">JCM 18715</strain>
    </source>
</reference>
<dbReference type="Pfam" id="PF00892">
    <property type="entry name" value="EamA"/>
    <property type="match status" value="2"/>
</dbReference>
<feature type="transmembrane region" description="Helical" evidence="1">
    <location>
        <begin position="229"/>
        <end position="249"/>
    </location>
</feature>
<protein>
    <submittedName>
        <fullName evidence="3">DMT family transporter</fullName>
    </submittedName>
</protein>
<gene>
    <name evidence="3" type="ORF">GCM10025770_34700</name>
</gene>